<evidence type="ECO:0000313" key="2">
    <source>
        <dbReference type="Proteomes" id="UP000751224"/>
    </source>
</evidence>
<dbReference type="EMBL" id="JAGZCC010000103">
    <property type="protein sequence ID" value="MBS5589212.1"/>
    <property type="molecule type" value="Genomic_DNA"/>
</dbReference>
<evidence type="ECO:0000313" key="1">
    <source>
        <dbReference type="EMBL" id="MBS5589212.1"/>
    </source>
</evidence>
<reference evidence="1" key="1">
    <citation type="submission" date="2021-02" db="EMBL/GenBank/DDBJ databases">
        <title>Infant gut strain persistence is associated with maternal origin, phylogeny, and functional potential including surface adhesion and iron acquisition.</title>
        <authorList>
            <person name="Lou Y.C."/>
        </authorList>
    </citation>
    <scope>NUCLEOTIDE SEQUENCE</scope>
    <source>
        <strain evidence="1">L3_108_000G1_dasL3_108_000G1_metabat.metabat.11</strain>
    </source>
</reference>
<dbReference type="AlphaFoldDB" id="A0A943EM36"/>
<evidence type="ECO:0008006" key="3">
    <source>
        <dbReference type="Google" id="ProtNLM"/>
    </source>
</evidence>
<comment type="caution">
    <text evidence="1">The sequence shown here is derived from an EMBL/GenBank/DDBJ whole genome shotgun (WGS) entry which is preliminary data.</text>
</comment>
<organism evidence="1 2">
    <name type="scientific">Thomasclavelia spiroformis</name>
    <dbReference type="NCBI Taxonomy" id="29348"/>
    <lineage>
        <taxon>Bacteria</taxon>
        <taxon>Bacillati</taxon>
        <taxon>Bacillota</taxon>
        <taxon>Erysipelotrichia</taxon>
        <taxon>Erysipelotrichales</taxon>
        <taxon>Coprobacillaceae</taxon>
        <taxon>Thomasclavelia</taxon>
    </lineage>
</organism>
<proteinExistence type="predicted"/>
<protein>
    <recommendedName>
        <fullName evidence="3">Transposase</fullName>
    </recommendedName>
</protein>
<sequence length="112" mass="13329">MNTRIIDNGHGIRYKNKYYISTTDKGIKVFMKNRTSCIVIEAFDGNLYLNHLDVLYNLEEVPDQEKYSKQFDPDYKEIKPKKKYIPSLNHPWRTDNILQYFGSQKHRQQIGA</sequence>
<name>A0A943EM36_9FIRM</name>
<dbReference type="Proteomes" id="UP000751224">
    <property type="component" value="Unassembled WGS sequence"/>
</dbReference>
<dbReference type="RefSeq" id="WP_303888292.1">
    <property type="nucleotide sequence ID" value="NZ_JAGZCC010000103.1"/>
</dbReference>
<accession>A0A943EM36</accession>
<gene>
    <name evidence="1" type="ORF">KHX14_10500</name>
</gene>